<dbReference type="OrthoDB" id="7364486at2"/>
<keyword evidence="1" id="KW-0812">Transmembrane</keyword>
<feature type="transmembrane region" description="Helical" evidence="1">
    <location>
        <begin position="37"/>
        <end position="56"/>
    </location>
</feature>
<reference evidence="4" key="1">
    <citation type="submission" date="2018-06" db="EMBL/GenBank/DDBJ databases">
        <authorList>
            <person name="Khan S.A."/>
        </authorList>
    </citation>
    <scope>NUCLEOTIDE SEQUENCE [LARGE SCALE GENOMIC DNA]</scope>
    <source>
        <strain evidence="4">DB-1506</strain>
    </source>
</reference>
<dbReference type="Proteomes" id="UP000249065">
    <property type="component" value="Unassembled WGS sequence"/>
</dbReference>
<evidence type="ECO:0000256" key="1">
    <source>
        <dbReference type="SAM" id="Phobius"/>
    </source>
</evidence>
<dbReference type="PANTHER" id="PTHR37938:SF1">
    <property type="entry name" value="BLL0215 PROTEIN"/>
    <property type="match status" value="1"/>
</dbReference>
<proteinExistence type="predicted"/>
<evidence type="ECO:0000313" key="3">
    <source>
        <dbReference type="EMBL" id="RAI58277.1"/>
    </source>
</evidence>
<gene>
    <name evidence="3" type="ORF">DOO78_14785</name>
</gene>
<evidence type="ECO:0000259" key="2">
    <source>
        <dbReference type="Pfam" id="PF03703"/>
    </source>
</evidence>
<sequence length="141" mass="16041">MTGEEIVSEGKIHWFVYIVPIISIIASFFLMATDASVFGFLVLLFGILRLISAFIVRNTTELVITNRRIIAKFGFIRRNTVELLHRNVESLHVSQGVFGRLFRFGTIIVNGTGGVRTPVPDIDHPLEFRRTALRLLDNREQ</sequence>
<name>A0A327M730_9PROT</name>
<dbReference type="AlphaFoldDB" id="A0A327M730"/>
<keyword evidence="1" id="KW-1133">Transmembrane helix</keyword>
<dbReference type="EMBL" id="QLIX01000010">
    <property type="protein sequence ID" value="RAI58277.1"/>
    <property type="molecule type" value="Genomic_DNA"/>
</dbReference>
<keyword evidence="1" id="KW-0472">Membrane</keyword>
<protein>
    <submittedName>
        <fullName evidence="3">PH domain-containing protein</fullName>
    </submittedName>
</protein>
<comment type="caution">
    <text evidence="3">The sequence shown here is derived from an EMBL/GenBank/DDBJ whole genome shotgun (WGS) entry which is preliminary data.</text>
</comment>
<organism evidence="3 4">
    <name type="scientific">Roseicella frigidaeris</name>
    <dbReference type="NCBI Taxonomy" id="2230885"/>
    <lineage>
        <taxon>Bacteria</taxon>
        <taxon>Pseudomonadati</taxon>
        <taxon>Pseudomonadota</taxon>
        <taxon>Alphaproteobacteria</taxon>
        <taxon>Acetobacterales</taxon>
        <taxon>Roseomonadaceae</taxon>
        <taxon>Roseicella</taxon>
    </lineage>
</organism>
<accession>A0A327M730</accession>
<dbReference type="PANTHER" id="PTHR37938">
    <property type="entry name" value="BLL0215 PROTEIN"/>
    <property type="match status" value="1"/>
</dbReference>
<feature type="domain" description="YdbS-like PH" evidence="2">
    <location>
        <begin position="57"/>
        <end position="130"/>
    </location>
</feature>
<dbReference type="Pfam" id="PF03703">
    <property type="entry name" value="bPH_2"/>
    <property type="match status" value="1"/>
</dbReference>
<feature type="transmembrane region" description="Helical" evidence="1">
    <location>
        <begin position="12"/>
        <end position="31"/>
    </location>
</feature>
<dbReference type="InterPro" id="IPR005182">
    <property type="entry name" value="YdbS-like_PH"/>
</dbReference>
<keyword evidence="4" id="KW-1185">Reference proteome</keyword>
<evidence type="ECO:0000313" key="4">
    <source>
        <dbReference type="Proteomes" id="UP000249065"/>
    </source>
</evidence>